<evidence type="ECO:0000313" key="1">
    <source>
        <dbReference type="EMBL" id="GGY96758.1"/>
    </source>
</evidence>
<dbReference type="EMBL" id="BMZA01000002">
    <property type="protein sequence ID" value="GGY96758.1"/>
    <property type="molecule type" value="Genomic_DNA"/>
</dbReference>
<dbReference type="RefSeq" id="WP_189619983.1">
    <property type="nucleotide sequence ID" value="NZ_BMZA01000002.1"/>
</dbReference>
<gene>
    <name evidence="1" type="ORF">GCM10011614_09570</name>
</gene>
<comment type="caution">
    <text evidence="1">The sequence shown here is derived from an EMBL/GenBank/DDBJ whole genome shotgun (WGS) entry which is preliminary data.</text>
</comment>
<sequence length="142" mass="14046">MPLNPISAPAGYAPAVAIGFADTSGAFALVNAGAPLPVTTTGGAPLLVSSGVIGPEPWASPDTAWDASGYGDVEVQFVGTPAIAYQPQRSLDGTNFVACLAYDAQGASYAAITAAGIYGFDGNGFLKFAAGSGSTLTRRAAA</sequence>
<proteinExistence type="predicted"/>
<name>A0A918PCK4_9SPHN</name>
<reference evidence="1" key="2">
    <citation type="submission" date="2020-09" db="EMBL/GenBank/DDBJ databases">
        <authorList>
            <person name="Sun Q."/>
            <person name="Kim S."/>
        </authorList>
    </citation>
    <scope>NUCLEOTIDE SEQUENCE</scope>
    <source>
        <strain evidence="1">KCTC 32255</strain>
    </source>
</reference>
<reference evidence="1" key="1">
    <citation type="journal article" date="2014" name="Int. J. Syst. Evol. Microbiol.">
        <title>Complete genome sequence of Corynebacterium casei LMG S-19264T (=DSM 44701T), isolated from a smear-ripened cheese.</title>
        <authorList>
            <consortium name="US DOE Joint Genome Institute (JGI-PGF)"/>
            <person name="Walter F."/>
            <person name="Albersmeier A."/>
            <person name="Kalinowski J."/>
            <person name="Ruckert C."/>
        </authorList>
    </citation>
    <scope>NUCLEOTIDE SEQUENCE</scope>
    <source>
        <strain evidence="1">KCTC 32255</strain>
    </source>
</reference>
<dbReference type="Proteomes" id="UP000648075">
    <property type="component" value="Unassembled WGS sequence"/>
</dbReference>
<keyword evidence="2" id="KW-1185">Reference proteome</keyword>
<protein>
    <submittedName>
        <fullName evidence="1">Uncharacterized protein</fullName>
    </submittedName>
</protein>
<dbReference type="AlphaFoldDB" id="A0A918PCK4"/>
<evidence type="ECO:0000313" key="2">
    <source>
        <dbReference type="Proteomes" id="UP000648075"/>
    </source>
</evidence>
<organism evidence="1 2">
    <name type="scientific">Novosphingobium colocasiae</name>
    <dbReference type="NCBI Taxonomy" id="1256513"/>
    <lineage>
        <taxon>Bacteria</taxon>
        <taxon>Pseudomonadati</taxon>
        <taxon>Pseudomonadota</taxon>
        <taxon>Alphaproteobacteria</taxon>
        <taxon>Sphingomonadales</taxon>
        <taxon>Sphingomonadaceae</taxon>
        <taxon>Novosphingobium</taxon>
    </lineage>
</organism>
<accession>A0A918PCK4</accession>